<comment type="catalytic activity">
    <reaction evidence="1">
        <text>Catalyzes the rearrangement of -S-S- bonds in proteins.</text>
        <dbReference type="EC" id="5.3.4.1"/>
    </reaction>
</comment>
<comment type="caution">
    <text evidence="10">The sequence shown here is derived from an EMBL/GenBank/DDBJ whole genome shotgun (WGS) entry which is preliminary data.</text>
</comment>
<organism evidence="10 11">
    <name type="scientific">Toxoplasma gondii</name>
    <dbReference type="NCBI Taxonomy" id="5811"/>
    <lineage>
        <taxon>Eukaryota</taxon>
        <taxon>Sar</taxon>
        <taxon>Alveolata</taxon>
        <taxon>Apicomplexa</taxon>
        <taxon>Conoidasida</taxon>
        <taxon>Coccidia</taxon>
        <taxon>Eucoccidiorida</taxon>
        <taxon>Eimeriorina</taxon>
        <taxon>Sarcocystidae</taxon>
        <taxon>Toxoplasma</taxon>
    </lineage>
</organism>
<dbReference type="EMBL" id="JAAUHK010000192">
    <property type="protein sequence ID" value="KAF4643578.1"/>
    <property type="molecule type" value="Genomic_DNA"/>
</dbReference>
<feature type="domain" description="Thioredoxin" evidence="9">
    <location>
        <begin position="1235"/>
        <end position="1366"/>
    </location>
</feature>
<dbReference type="Pfam" id="PF05686">
    <property type="entry name" value="Glyco_transf_90"/>
    <property type="match status" value="1"/>
</dbReference>
<keyword evidence="11" id="KW-1185">Reference proteome</keyword>
<dbReference type="GO" id="GO:0009986">
    <property type="term" value="C:cell surface"/>
    <property type="evidence" value="ECO:0007669"/>
    <property type="project" value="TreeGrafter"/>
</dbReference>
<keyword evidence="8" id="KW-0472">Membrane</keyword>
<dbReference type="CDD" id="cd02995">
    <property type="entry name" value="PDI_a_PDI_a'_C"/>
    <property type="match status" value="5"/>
</dbReference>
<keyword evidence="7" id="KW-0676">Redox-active center</keyword>
<sequence length="1517" mass="168229">MGSRMKASGGPPGSKGGPLVRRHSGVLGYFSRASVLFKRLRRYVTVRSLSVAVLVFGVCYYVVQQRLLSVSRLSFGAEGPGLAPAFNIPSRFFSLSLQSDKGTVTEDEKQALSGNEFSVSWSTSPRLSGGAKVTTQVVNKQDGTFLLRYTLHDDIPAGYSLTGKLLYAGKKPEKSIVEPFVFKLDGPVHPATCQCPQPAHEWKQALACSHTLPRQLQRDLSRFPIIDLDRLRKDGPAFAAPNTLRTVIHYVIKNNQIFRRHFGPLPGFQYFMDNVLLYLAAAVKLPDVEFLMNLGDWPLEKRGADEGALPLFSWSGSDDTLDIILPQWDVVKTSTAFGKSDPDLLTVQAGSLVPLAKRIPKALFRGRDSNPVRVKLAELARAHSDLLDVAITSWENDTHAEQEKKLGGGYKARIPLEKFGEYRYQLLVDGTVAAFRTPYLLMTGSLPLKHESRYYEWFYADLEAGVHYLPFKSDLSDLVDQLKWAEQHPVEAQAIADRARQYAQEHLAPNKIFCYYFQALEAYAARQKGTPTVTEDMVKVQPTAAAPSCACESEDSESKEVDISYPLVQLNSKNIARLLGEERKVVVVASYSSFCNKSSSFLPKFLKAARAFAAKKAPVLFALAEGLTNRYPAPYDFCNYKSQPRVLVLPSGRETEKVEVMDDFLTVFNIVKFVSNHVAGEFRPSVPEDLPEVMSQAVPADNSKPVKVVVGNTFDSIVFDKEKDVLLEIYAPWCGHCKNLKPLYEEFARLASLSPTASKSLVVAKMDGTENTTRHKAFSWSSYPTILFVRAGSHTPIPFSGPRTIRGFYDFVVKHASHPIDIAGVPPPEVDVFSGPTAATVVNSSNFDAIVNGKKDVLLEVYAPWCGHCKRLQPEYELFAKAAVKSPTAQAHLVVAKMDGTETRLSNPDFKVTGFPTIWFIKKGSGKPIRHTGGRSARDLLKFVQEHATSKIDVELPPEEPPKPLSQAVPTDNSGPVKVIVRDTFEKQVLQSDKDVLLEVYAPWCGHCKKLEPVYEAFAREAAKSPSASKHLVVAKMDGTQNTLDNPDFKWTGFPTIWFIKKGSGKPIRHTGGRSARDLLKFVQEHATSKIDVELPPEEPPKPLSQAVPTDNSGPVKVIVRDTFEKQVLQSDKDVLLEVYAPWCGHCKKLEPVYEAFAREAAKSPSASKHLVVAKMDGTQNTLDNPDFKWTGFPTIWFIKKGSGKPIRHTGGRSARDLLKFVQEHATSKIDVELPPEEPPKPLSQAVPTDNSGPVKVIVRDTFEKQVLQSDKDVLLEVYAPWCGHCKKLEPVYEAFAREAAKSPSASKHLVVAKMDGTQNTLDNPDFKWTGFPTIWFIKKGSGKPIRHTGGRSARDLLKFVQEHATSKIDVELPPEEPPKPLSQAVPTDNSGPVKVIVRDTFEKQVLQSDKDVLLEVYAPWCGHCKKLEPVYEAFAREAAKSPSASKHLVVAKMDGTQNTIDHPEFKYRGFPTIWLVKKGTGVPIEFSGSRTVEGLQKFVSDYASVSGLFDVTRDEL</sequence>
<evidence type="ECO:0000256" key="2">
    <source>
        <dbReference type="ARBA" id="ARBA00004319"/>
    </source>
</evidence>
<dbReference type="VEuPathDB" id="ToxoDB:TGME49_238040"/>
<evidence type="ECO:0000256" key="4">
    <source>
        <dbReference type="ARBA" id="ARBA00012723"/>
    </source>
</evidence>
<dbReference type="InterPro" id="IPR013766">
    <property type="entry name" value="Thioredoxin_domain"/>
</dbReference>
<keyword evidence="8" id="KW-0812">Transmembrane</keyword>
<accession>A0A7J6K8W6</accession>
<dbReference type="CDD" id="cd02961">
    <property type="entry name" value="PDI_a_family"/>
    <property type="match status" value="1"/>
</dbReference>
<dbReference type="Gene3D" id="3.40.30.10">
    <property type="entry name" value="Glutaredoxin"/>
    <property type="match status" value="7"/>
</dbReference>
<dbReference type="InterPro" id="IPR006598">
    <property type="entry name" value="CAP10"/>
</dbReference>
<feature type="domain" description="Thioredoxin" evidence="9">
    <location>
        <begin position="1096"/>
        <end position="1227"/>
    </location>
</feature>
<dbReference type="InterPro" id="IPR036249">
    <property type="entry name" value="Thioredoxin-like_sf"/>
</dbReference>
<evidence type="ECO:0000256" key="8">
    <source>
        <dbReference type="SAM" id="Phobius"/>
    </source>
</evidence>
<proteinExistence type="inferred from homology"/>
<feature type="domain" description="Thioredoxin" evidence="9">
    <location>
        <begin position="821"/>
        <end position="949"/>
    </location>
</feature>
<dbReference type="Pfam" id="PF00085">
    <property type="entry name" value="Thioredoxin"/>
    <property type="match status" value="6"/>
</dbReference>
<keyword evidence="5" id="KW-0256">Endoplasmic reticulum</keyword>
<feature type="domain" description="Thioredoxin" evidence="9">
    <location>
        <begin position="1374"/>
        <end position="1505"/>
    </location>
</feature>
<evidence type="ECO:0000256" key="3">
    <source>
        <dbReference type="ARBA" id="ARBA00006347"/>
    </source>
</evidence>
<dbReference type="Proteomes" id="UP000557509">
    <property type="component" value="Unassembled WGS sequence"/>
</dbReference>
<dbReference type="PANTHER" id="PTHR18929:SF132">
    <property type="entry name" value="PROTEIN DISULFIDE-ISOMERASE A3"/>
    <property type="match status" value="1"/>
</dbReference>
<comment type="similarity">
    <text evidence="3">Belongs to the protein disulfide isomerase family.</text>
</comment>
<dbReference type="GO" id="GO:0005783">
    <property type="term" value="C:endoplasmic reticulum"/>
    <property type="evidence" value="ECO:0007669"/>
    <property type="project" value="TreeGrafter"/>
</dbReference>
<reference evidence="10 11" key="1">
    <citation type="submission" date="2020-03" db="EMBL/GenBank/DDBJ databases">
        <title>Genome sequence of Toxoplasma gondii RH-88 strain.</title>
        <authorList>
            <person name="Lorenzi H.A."/>
            <person name="Venepally P."/>
            <person name="Rozenberg A."/>
            <person name="Sibley D."/>
        </authorList>
    </citation>
    <scope>NUCLEOTIDE SEQUENCE [LARGE SCALE GENOMIC DNA]</scope>
    <source>
        <strain evidence="10 11">RH-88</strain>
    </source>
</reference>
<evidence type="ECO:0000313" key="10">
    <source>
        <dbReference type="EMBL" id="KAF4643578.1"/>
    </source>
</evidence>
<feature type="domain" description="Thioredoxin" evidence="9">
    <location>
        <begin position="957"/>
        <end position="1088"/>
    </location>
</feature>
<keyword evidence="6 10" id="KW-0413">Isomerase</keyword>
<evidence type="ECO:0000256" key="6">
    <source>
        <dbReference type="ARBA" id="ARBA00023235"/>
    </source>
</evidence>
<evidence type="ECO:0000313" key="11">
    <source>
        <dbReference type="Proteomes" id="UP000557509"/>
    </source>
</evidence>
<dbReference type="PROSITE" id="PS51352">
    <property type="entry name" value="THIOREDOXIN_2"/>
    <property type="match status" value="6"/>
</dbReference>
<keyword evidence="8" id="KW-1133">Transmembrane helix</keyword>
<dbReference type="GO" id="GO:0034976">
    <property type="term" value="P:response to endoplasmic reticulum stress"/>
    <property type="evidence" value="ECO:0007669"/>
    <property type="project" value="TreeGrafter"/>
</dbReference>
<dbReference type="InterPro" id="IPR017937">
    <property type="entry name" value="Thioredoxin_CS"/>
</dbReference>
<dbReference type="SUPFAM" id="SSF52833">
    <property type="entry name" value="Thioredoxin-like"/>
    <property type="match status" value="7"/>
</dbReference>
<name>A0A7J6K8W6_TOXGO</name>
<evidence type="ECO:0000256" key="5">
    <source>
        <dbReference type="ARBA" id="ARBA00022824"/>
    </source>
</evidence>
<evidence type="ECO:0000256" key="1">
    <source>
        <dbReference type="ARBA" id="ARBA00001182"/>
    </source>
</evidence>
<protein>
    <recommendedName>
        <fullName evidence="4">protein disulfide-isomerase</fullName>
        <ecNumber evidence="4">5.3.4.1</ecNumber>
    </recommendedName>
</protein>
<dbReference type="GO" id="GO:0003756">
    <property type="term" value="F:protein disulfide isomerase activity"/>
    <property type="evidence" value="ECO:0007669"/>
    <property type="project" value="TreeGrafter"/>
</dbReference>
<gene>
    <name evidence="10" type="ORF">TGRH88_032440</name>
</gene>
<dbReference type="SMART" id="SM00672">
    <property type="entry name" value="CAP10"/>
    <property type="match status" value="1"/>
</dbReference>
<feature type="transmembrane region" description="Helical" evidence="8">
    <location>
        <begin position="44"/>
        <end position="63"/>
    </location>
</feature>
<dbReference type="VEuPathDB" id="ToxoDB:TGME49_218470"/>
<evidence type="ECO:0000259" key="9">
    <source>
        <dbReference type="PROSITE" id="PS51352"/>
    </source>
</evidence>
<dbReference type="PANTHER" id="PTHR18929">
    <property type="entry name" value="PROTEIN DISULFIDE ISOMERASE"/>
    <property type="match status" value="1"/>
</dbReference>
<dbReference type="EC" id="5.3.4.1" evidence="4"/>
<evidence type="ECO:0000256" key="7">
    <source>
        <dbReference type="ARBA" id="ARBA00023284"/>
    </source>
</evidence>
<comment type="subcellular location">
    <subcellularLocation>
        <location evidence="2">Endoplasmic reticulum lumen</location>
    </subcellularLocation>
</comment>
<dbReference type="GO" id="GO:0006457">
    <property type="term" value="P:protein folding"/>
    <property type="evidence" value="ECO:0007669"/>
    <property type="project" value="TreeGrafter"/>
</dbReference>
<dbReference type="PROSITE" id="PS00194">
    <property type="entry name" value="THIOREDOXIN_1"/>
    <property type="match status" value="6"/>
</dbReference>
<feature type="domain" description="Thioredoxin" evidence="9">
    <location>
        <begin position="684"/>
        <end position="817"/>
    </location>
</feature>